<comment type="function">
    <text evidence="10">Catalyzes the condensation reaction of fatty acid synthesis by the addition to an acyl acceptor of two carbons from malonyl-ACP. Catalyzes the first condensation reaction which initiates fatty acid synthesis and may therefore play a role in governing the total rate of fatty acid production. Possesses both acetoacetyl-ACP synthase and acetyl transacylase activities. Its substrate specificity determines the biosynthesis of branched-chain and/or straight-chain of fatty acids.</text>
</comment>
<evidence type="ECO:0000313" key="14">
    <source>
        <dbReference type="Proteomes" id="UP001053296"/>
    </source>
</evidence>
<keyword evidence="3 10" id="KW-0444">Lipid biosynthesis</keyword>
<dbReference type="InterPro" id="IPR004655">
    <property type="entry name" value="FabH"/>
</dbReference>
<name>A0ABN6ESJ1_9BACT</name>
<dbReference type="HAMAP" id="MF_01815">
    <property type="entry name" value="FabH"/>
    <property type="match status" value="1"/>
</dbReference>
<keyword evidence="4 10" id="KW-0808">Transferase</keyword>
<comment type="domain">
    <text evidence="10">The last Arg residue of the ACP-binding site is essential for the weak association between ACP/AcpP and FabH.</text>
</comment>
<organism evidence="13 14">
    <name type="scientific">Pseudodesulfovibrio sediminis</name>
    <dbReference type="NCBI Taxonomy" id="2810563"/>
    <lineage>
        <taxon>Bacteria</taxon>
        <taxon>Pseudomonadati</taxon>
        <taxon>Thermodesulfobacteriota</taxon>
        <taxon>Desulfovibrionia</taxon>
        <taxon>Desulfovibrionales</taxon>
        <taxon>Desulfovibrionaceae</taxon>
    </lineage>
</organism>
<feature type="region of interest" description="ACP-binding" evidence="10">
    <location>
        <begin position="255"/>
        <end position="259"/>
    </location>
</feature>
<dbReference type="InterPro" id="IPR016039">
    <property type="entry name" value="Thiolase-like"/>
</dbReference>
<dbReference type="InterPro" id="IPR013747">
    <property type="entry name" value="ACP_syn_III_C"/>
</dbReference>
<dbReference type="Proteomes" id="UP001053296">
    <property type="component" value="Chromosome"/>
</dbReference>
<evidence type="ECO:0000256" key="3">
    <source>
        <dbReference type="ARBA" id="ARBA00022516"/>
    </source>
</evidence>
<dbReference type="CDD" id="cd00830">
    <property type="entry name" value="KAS_III"/>
    <property type="match status" value="1"/>
</dbReference>
<comment type="subunit">
    <text evidence="10">Homodimer.</text>
</comment>
<evidence type="ECO:0000256" key="7">
    <source>
        <dbReference type="ARBA" id="ARBA00023160"/>
    </source>
</evidence>
<evidence type="ECO:0000259" key="12">
    <source>
        <dbReference type="Pfam" id="PF08545"/>
    </source>
</evidence>
<dbReference type="Pfam" id="PF08545">
    <property type="entry name" value="ACP_syn_III"/>
    <property type="match status" value="1"/>
</dbReference>
<feature type="domain" description="Beta-ketoacyl-[acyl-carrier-protein] synthase III C-terminal" evidence="11">
    <location>
        <begin position="238"/>
        <end position="326"/>
    </location>
</feature>
<evidence type="ECO:0000256" key="6">
    <source>
        <dbReference type="ARBA" id="ARBA00023098"/>
    </source>
</evidence>
<dbReference type="NCBIfam" id="TIGR00747">
    <property type="entry name" value="fabH"/>
    <property type="match status" value="1"/>
</dbReference>
<dbReference type="PANTHER" id="PTHR34069">
    <property type="entry name" value="3-OXOACYL-[ACYL-CARRIER-PROTEIN] SYNTHASE 3"/>
    <property type="match status" value="1"/>
</dbReference>
<evidence type="ECO:0000256" key="4">
    <source>
        <dbReference type="ARBA" id="ARBA00022679"/>
    </source>
</evidence>
<evidence type="ECO:0000256" key="10">
    <source>
        <dbReference type="HAMAP-Rule" id="MF_01815"/>
    </source>
</evidence>
<comment type="similarity">
    <text evidence="1 10">Belongs to the thiolase-like superfamily. FabH family.</text>
</comment>
<keyword evidence="9 10" id="KW-0012">Acyltransferase</keyword>
<reference evidence="13" key="1">
    <citation type="journal article" date="2022" name="Arch. Microbiol.">
        <title>Pseudodesulfovibrio sediminis sp. nov., a mesophilic and neutrophilic sulfate-reducing bacterium isolated from sediment of a brackish lake.</title>
        <authorList>
            <person name="Takahashi A."/>
            <person name="Kojima H."/>
            <person name="Watanabe M."/>
            <person name="Fukui M."/>
        </authorList>
    </citation>
    <scope>NUCLEOTIDE SEQUENCE</scope>
    <source>
        <strain evidence="13">SF6</strain>
    </source>
</reference>
<keyword evidence="6 10" id="KW-0443">Lipid metabolism</keyword>
<dbReference type="Gene3D" id="3.40.47.10">
    <property type="match status" value="1"/>
</dbReference>
<evidence type="ECO:0000256" key="5">
    <source>
        <dbReference type="ARBA" id="ARBA00022832"/>
    </source>
</evidence>
<proteinExistence type="inferred from homology"/>
<dbReference type="PANTHER" id="PTHR34069:SF2">
    <property type="entry name" value="BETA-KETOACYL-[ACYL-CARRIER-PROTEIN] SYNTHASE III"/>
    <property type="match status" value="1"/>
</dbReference>
<dbReference type="EC" id="2.3.1.180" evidence="10"/>
<evidence type="ECO:0000313" key="13">
    <source>
        <dbReference type="EMBL" id="BCS88367.1"/>
    </source>
</evidence>
<sequence length="327" mass="35376">MNFILRGFGHYAPEKVLTNADLEKIVDTSDEWITSRTGIKERHIAADDECTSDMGYEAAQKALAQAGIKPEELTHIICGTFTPDSMIPSTACRIQEKLGIKGQMCLDVQAACSGYLYALQSARGYLCLEPDSKILVVTSEVVSRRMNWEDRATCVLFGDAAGATVMTSGDTADGPHVVDVMLAADGSLGDLLTVNGGGSAYSYKLGEAIGPEYFVEFKGREVFKHAVRNMTDMCESILERNGLTKADVNVLIPHQANLRIIDAVGRRFDIPEERIFTNIARYGNTSAASVPVALSEALETGFVNKGDLVLIPTFGGGFTWGSALIQF</sequence>
<evidence type="ECO:0000256" key="9">
    <source>
        <dbReference type="ARBA" id="ARBA00023315"/>
    </source>
</evidence>
<evidence type="ECO:0000256" key="2">
    <source>
        <dbReference type="ARBA" id="ARBA00022490"/>
    </source>
</evidence>
<evidence type="ECO:0000256" key="8">
    <source>
        <dbReference type="ARBA" id="ARBA00023268"/>
    </source>
</evidence>
<keyword evidence="14" id="KW-1185">Reference proteome</keyword>
<feature type="active site" evidence="10">
    <location>
        <position position="284"/>
    </location>
</feature>
<gene>
    <name evidence="10 13" type="primary">fabH</name>
    <name evidence="13" type="ORF">PSDVSF_16090</name>
</gene>
<keyword evidence="2 10" id="KW-0963">Cytoplasm</keyword>
<keyword evidence="8 10" id="KW-0511">Multifunctional enzyme</keyword>
<comment type="subcellular location">
    <subcellularLocation>
        <location evidence="10">Cytoplasm</location>
    </subcellularLocation>
</comment>
<dbReference type="EMBL" id="AP024485">
    <property type="protein sequence ID" value="BCS88367.1"/>
    <property type="molecule type" value="Genomic_DNA"/>
</dbReference>
<accession>A0ABN6ESJ1</accession>
<dbReference type="SUPFAM" id="SSF53901">
    <property type="entry name" value="Thiolase-like"/>
    <property type="match status" value="1"/>
</dbReference>
<feature type="domain" description="Beta-ketoacyl-[acyl-carrier-protein] synthase III N-terminal" evidence="12">
    <location>
        <begin position="106"/>
        <end position="186"/>
    </location>
</feature>
<comment type="catalytic activity">
    <reaction evidence="10">
        <text>malonyl-[ACP] + acetyl-CoA + H(+) = 3-oxobutanoyl-[ACP] + CO2 + CoA</text>
        <dbReference type="Rhea" id="RHEA:12080"/>
        <dbReference type="Rhea" id="RHEA-COMP:9623"/>
        <dbReference type="Rhea" id="RHEA-COMP:9625"/>
        <dbReference type="ChEBI" id="CHEBI:15378"/>
        <dbReference type="ChEBI" id="CHEBI:16526"/>
        <dbReference type="ChEBI" id="CHEBI:57287"/>
        <dbReference type="ChEBI" id="CHEBI:57288"/>
        <dbReference type="ChEBI" id="CHEBI:78449"/>
        <dbReference type="ChEBI" id="CHEBI:78450"/>
        <dbReference type="EC" id="2.3.1.180"/>
    </reaction>
</comment>
<evidence type="ECO:0000259" key="11">
    <source>
        <dbReference type="Pfam" id="PF08541"/>
    </source>
</evidence>
<comment type="pathway">
    <text evidence="10">Lipid metabolism; fatty acid biosynthesis.</text>
</comment>
<dbReference type="Pfam" id="PF08541">
    <property type="entry name" value="ACP_syn_III_C"/>
    <property type="match status" value="1"/>
</dbReference>
<dbReference type="InterPro" id="IPR013751">
    <property type="entry name" value="ACP_syn_III_N"/>
</dbReference>
<feature type="active site" evidence="10">
    <location>
        <position position="254"/>
    </location>
</feature>
<keyword evidence="5 10" id="KW-0276">Fatty acid metabolism</keyword>
<keyword evidence="7 10" id="KW-0275">Fatty acid biosynthesis</keyword>
<protein>
    <recommendedName>
        <fullName evidence="10">Beta-ketoacyl-[acyl-carrier-protein] synthase III</fullName>
        <shortName evidence="10">Beta-ketoacyl-ACP synthase III</shortName>
        <shortName evidence="10">KAS III</shortName>
        <ecNumber evidence="10">2.3.1.180</ecNumber>
    </recommendedName>
    <alternativeName>
        <fullName evidence="10">3-oxoacyl-[acyl-carrier-protein] synthase 3</fullName>
    </alternativeName>
    <alternativeName>
        <fullName evidence="10">3-oxoacyl-[acyl-carrier-protein] synthase III</fullName>
    </alternativeName>
</protein>
<evidence type="ECO:0000256" key="1">
    <source>
        <dbReference type="ARBA" id="ARBA00008642"/>
    </source>
</evidence>
<feature type="active site" evidence="10">
    <location>
        <position position="112"/>
    </location>
</feature>
<dbReference type="NCBIfam" id="NF006829">
    <property type="entry name" value="PRK09352.1"/>
    <property type="match status" value="1"/>
</dbReference>